<evidence type="ECO:0000313" key="1">
    <source>
        <dbReference type="EMBL" id="GIE00162.1"/>
    </source>
</evidence>
<keyword evidence="1" id="KW-0808">Transferase</keyword>
<dbReference type="InterPro" id="IPR009003">
    <property type="entry name" value="Peptidase_S1_PA"/>
</dbReference>
<organism evidence="1 2">
    <name type="scientific">Paractinoplanes durhamensis</name>
    <dbReference type="NCBI Taxonomy" id="113563"/>
    <lineage>
        <taxon>Bacteria</taxon>
        <taxon>Bacillati</taxon>
        <taxon>Actinomycetota</taxon>
        <taxon>Actinomycetes</taxon>
        <taxon>Micromonosporales</taxon>
        <taxon>Micromonosporaceae</taxon>
        <taxon>Paractinoplanes</taxon>
    </lineage>
</organism>
<gene>
    <name evidence="1" type="ORF">Adu01nite_15120</name>
</gene>
<name>A0ABQ3YRG1_9ACTN</name>
<dbReference type="SUPFAM" id="SSF50494">
    <property type="entry name" value="Trypsin-like serine proteases"/>
    <property type="match status" value="1"/>
</dbReference>
<proteinExistence type="predicted"/>
<dbReference type="Gene3D" id="2.40.10.10">
    <property type="entry name" value="Trypsin-like serine proteases"/>
    <property type="match status" value="2"/>
</dbReference>
<dbReference type="Proteomes" id="UP000637628">
    <property type="component" value="Unassembled WGS sequence"/>
</dbReference>
<dbReference type="Pfam" id="PF13365">
    <property type="entry name" value="Trypsin_2"/>
    <property type="match status" value="1"/>
</dbReference>
<accession>A0ABQ3YRG1</accession>
<dbReference type="RefSeq" id="WP_203725793.1">
    <property type="nucleotide sequence ID" value="NZ_BAAATX010000002.1"/>
</dbReference>
<sequence>MSYPATTALDRVSQATVYITAGRHTGTGFFIDRNIILTCAHVVAHAKRRRHDAANRLEVGIRVGEQDVSGVVLNRYPSGNSTGGAHPFPDLAFIGLDANIDHPIAETASLLLKFKQNQDAELIAYGFNHSGPLGNAAVDVVRMAVEGPSGPFVKVSVETGVVPGMSGAPVIDRSTGQVCAMLKYYDFEQRAAWLIDAVDFKNRLDRIRGVIGQFTPRRPMLYLPEPGNPLHRMLVAQRRVAEELPYQIVEGEVPLSTVYVEQRAESWRAKRNRAVVQDALAPLEPSAIPATEMLKRHRNALVISDPGGGKSTLLQHIVSVSAAWWSQPEQPGEGEEPPIGPVVAIRCAATRLLTSASWFDSVAQAVNADLHGFLASSVTASLFEKPPAPGVDWLVLIDGLDEVFNPRQRAVLIKILAEHIATYGKQARFVVSSRMLSAKEFHNLRSLAAGIDQDHRLGEYNLRPFDRTAVEEFAHRWYQLRDPAAAEQRRDSFLRQVDSHRMMPIVRIPLLCTIAADVHQHYPDEELPKGRTGLYRRFVDTLLKGRQTFPDVRAKVVQQLRDLGAEAEAFGETLFSLRRQCVTHLAVEWLEHHRHPSIPVVRSWLAARNVPVPEDVTDQHITDSILSTGLIVNRADGLEFTHQSIAEYLFGLEQARDLDGAWWLAQVEAHGASSTALFALGAYADAGHDPAPMFRGLAQPGPGRQYPQLAELAAVLADGSAEPSGGRMLADLTMEAVEKAAVAPQRTLRAVGQAARAVLHRSPDATRLVELINSPDTPEPKRIEIATVLFADGDADIRQHGQRVLSQLAYGGRRSAEMRLPALRVLADAGDDHERRSALQHISAIARSGSAPHVRVTTMATLIDLREPADALAAVAGRLVDPGLEGNRLLTMSSEVQALQDLTDKWLNTKAGQPNSESVRSPQPAVAQVWSAPRTLTTEERREKRVATFALADIAARLTGRVPPGRVEASMSAVMHDRSIGWDVRQFAARSLDKAGLSHVGSDQLLDDAERPAIVRLMAWYVKRRVHDPTRADALLRSVVRNHRADPAARSCALGTLATRGASGCDFLVTVARDPSVEPRFRIEAATALGRQSNQLELALGILRRFAEDDGIGGRERLAAKVARVGLILGPVTEHLTHGGRLTRTIEELVWGPLYELRSRLMSKIGRGPHPFRLPRGRRRPS</sequence>
<keyword evidence="1" id="KW-0418">Kinase</keyword>
<keyword evidence="2" id="KW-1185">Reference proteome</keyword>
<evidence type="ECO:0000313" key="2">
    <source>
        <dbReference type="Proteomes" id="UP000637628"/>
    </source>
</evidence>
<dbReference type="Gene3D" id="3.40.50.300">
    <property type="entry name" value="P-loop containing nucleotide triphosphate hydrolases"/>
    <property type="match status" value="1"/>
</dbReference>
<protein>
    <submittedName>
        <fullName evidence="1">Histidine kinase</fullName>
    </submittedName>
</protein>
<reference evidence="1 2" key="1">
    <citation type="submission" date="2021-01" db="EMBL/GenBank/DDBJ databases">
        <title>Whole genome shotgun sequence of Actinoplanes durhamensis NBRC 14914.</title>
        <authorList>
            <person name="Komaki H."/>
            <person name="Tamura T."/>
        </authorList>
    </citation>
    <scope>NUCLEOTIDE SEQUENCE [LARGE SCALE GENOMIC DNA]</scope>
    <source>
        <strain evidence="1 2">NBRC 14914</strain>
    </source>
</reference>
<dbReference type="InterPro" id="IPR027417">
    <property type="entry name" value="P-loop_NTPase"/>
</dbReference>
<dbReference type="EMBL" id="BOML01000013">
    <property type="protein sequence ID" value="GIE00162.1"/>
    <property type="molecule type" value="Genomic_DNA"/>
</dbReference>
<comment type="caution">
    <text evidence="1">The sequence shown here is derived from an EMBL/GenBank/DDBJ whole genome shotgun (WGS) entry which is preliminary data.</text>
</comment>
<dbReference type="InterPro" id="IPR043504">
    <property type="entry name" value="Peptidase_S1_PA_chymotrypsin"/>
</dbReference>
<dbReference type="GO" id="GO:0016301">
    <property type="term" value="F:kinase activity"/>
    <property type="evidence" value="ECO:0007669"/>
    <property type="project" value="UniProtKB-KW"/>
</dbReference>